<feature type="transmembrane region" description="Helical" evidence="13">
    <location>
        <begin position="317"/>
        <end position="339"/>
    </location>
</feature>
<dbReference type="InterPro" id="IPR036058">
    <property type="entry name" value="Kazal_dom_sf"/>
</dbReference>
<feature type="domain" description="RING-type" evidence="14">
    <location>
        <begin position="130"/>
        <end position="176"/>
    </location>
</feature>
<evidence type="ECO:0000313" key="16">
    <source>
        <dbReference type="EMBL" id="EEN47921.1"/>
    </source>
</evidence>
<evidence type="ECO:0000256" key="10">
    <source>
        <dbReference type="ARBA" id="ARBA00023157"/>
    </source>
</evidence>
<evidence type="ECO:0000256" key="13">
    <source>
        <dbReference type="SAM" id="Phobius"/>
    </source>
</evidence>
<organism>
    <name type="scientific">Branchiostoma floridae</name>
    <name type="common">Florida lancelet</name>
    <name type="synonym">Amphioxus</name>
    <dbReference type="NCBI Taxonomy" id="7739"/>
    <lineage>
        <taxon>Eukaryota</taxon>
        <taxon>Metazoa</taxon>
        <taxon>Chordata</taxon>
        <taxon>Cephalochordata</taxon>
        <taxon>Leptocardii</taxon>
        <taxon>Amphioxiformes</taxon>
        <taxon>Branchiostomatidae</taxon>
        <taxon>Branchiostoma</taxon>
    </lineage>
</organism>
<evidence type="ECO:0008006" key="17">
    <source>
        <dbReference type="Google" id="ProtNLM"/>
    </source>
</evidence>
<accession>C3ZHC6</accession>
<proteinExistence type="inferred from homology"/>
<comment type="similarity">
    <text evidence="2">Belongs to the organo anion transporter (TC 2.A.60) family.</text>
</comment>
<dbReference type="eggNOG" id="KOG3626">
    <property type="taxonomic scope" value="Eukaryota"/>
</dbReference>
<dbReference type="InterPro" id="IPR002350">
    <property type="entry name" value="Kazal_dom"/>
</dbReference>
<dbReference type="GO" id="GO:0055085">
    <property type="term" value="P:transmembrane transport"/>
    <property type="evidence" value="ECO:0007669"/>
    <property type="project" value="InterPro"/>
</dbReference>
<evidence type="ECO:0000256" key="12">
    <source>
        <dbReference type="SAM" id="Coils"/>
    </source>
</evidence>
<evidence type="ECO:0000256" key="2">
    <source>
        <dbReference type="ARBA" id="ARBA00009657"/>
    </source>
</evidence>
<dbReference type="GO" id="GO:0008270">
    <property type="term" value="F:zinc ion binding"/>
    <property type="evidence" value="ECO:0007669"/>
    <property type="project" value="UniProtKB-KW"/>
</dbReference>
<dbReference type="Gene3D" id="3.30.40.10">
    <property type="entry name" value="Zinc/RING finger domain, C3HC4 (zinc finger)"/>
    <property type="match status" value="1"/>
</dbReference>
<dbReference type="InterPro" id="IPR004156">
    <property type="entry name" value="OATP"/>
</dbReference>
<feature type="transmembrane region" description="Helical" evidence="13">
    <location>
        <begin position="281"/>
        <end position="305"/>
    </location>
</feature>
<keyword evidence="12" id="KW-0175">Coiled coil</keyword>
<feature type="domain" description="Kazal-like" evidence="15">
    <location>
        <begin position="199"/>
        <end position="251"/>
    </location>
</feature>
<keyword evidence="7" id="KW-0862">Zinc</keyword>
<dbReference type="InterPro" id="IPR013083">
    <property type="entry name" value="Znf_RING/FYVE/PHD"/>
</dbReference>
<feature type="transmembrane region" description="Helical" evidence="13">
    <location>
        <begin position="371"/>
        <end position="392"/>
    </location>
</feature>
<comment type="subcellular location">
    <subcellularLocation>
        <location evidence="1">Cell membrane</location>
        <topology evidence="1">Multi-pass membrane protein</topology>
    </subcellularLocation>
</comment>
<keyword evidence="6 11" id="KW-0863">Zinc-finger</keyword>
<dbReference type="AlphaFoldDB" id="C3ZHC6"/>
<sequence length="433" mass="48811">MNSSFMKPLVVLAVPGLYLFYKYNQYRRQQQERQRRKVTEKELLALNQKISINSLQERMNSSFMKPLVVLAVPGLYLFYKYNQYRRQQQERQRRKVTEKELLALNQKIDKLLQKLEEHEPDLAGSKDEECVICINAKAQMQTYPCGHKVVCRKCFVKTIQMAVSQRCLPLRCVICRTRILKLKQSTIIPAPVPPIVGAQEMTSSCNLNCNCQTKYDPVCAPSGVEFFSPCIAGCMEQLPGESKLQSYGMCSCLPTNQSTASGSPDVENKVTSGHCPNNCGLLPVVLCALFVYAVGMASMGPAMLFSTLRCVQESRRSLALGFQSLIARFLGAIPGPIVYGSLIDRACLLWNETCDQKGACLVYDNANLSTYFFTVTFALACWIFLSLCLALYSWKRSEANSKLIDEKNAELDNDARKRVSGILELVYYRETTV</sequence>
<dbReference type="InterPro" id="IPR001841">
    <property type="entry name" value="Znf_RING"/>
</dbReference>
<gene>
    <name evidence="16" type="ORF">BRAFLDRAFT_99374</name>
</gene>
<keyword evidence="3" id="KW-1003">Cell membrane</keyword>
<evidence type="ECO:0000256" key="11">
    <source>
        <dbReference type="PROSITE-ProRule" id="PRU00175"/>
    </source>
</evidence>
<dbReference type="PANTHER" id="PTHR11388:SF160">
    <property type="entry name" value="SOLUTE CARRIER ORGANIC ANION TRANSPORTER FAMILY MEMBER"/>
    <property type="match status" value="1"/>
</dbReference>
<dbReference type="PROSITE" id="PS51465">
    <property type="entry name" value="KAZAL_2"/>
    <property type="match status" value="1"/>
</dbReference>
<evidence type="ECO:0000256" key="1">
    <source>
        <dbReference type="ARBA" id="ARBA00004651"/>
    </source>
</evidence>
<keyword evidence="4 13" id="KW-0812">Transmembrane</keyword>
<evidence type="ECO:0000256" key="5">
    <source>
        <dbReference type="ARBA" id="ARBA00022723"/>
    </source>
</evidence>
<dbReference type="Pfam" id="PF03137">
    <property type="entry name" value="OATP"/>
    <property type="match status" value="1"/>
</dbReference>
<evidence type="ECO:0000256" key="3">
    <source>
        <dbReference type="ARBA" id="ARBA00022475"/>
    </source>
</evidence>
<feature type="coiled-coil region" evidence="12">
    <location>
        <begin position="87"/>
        <end position="114"/>
    </location>
</feature>
<evidence type="ECO:0000256" key="4">
    <source>
        <dbReference type="ARBA" id="ARBA00022692"/>
    </source>
</evidence>
<keyword evidence="9 13" id="KW-0472">Membrane</keyword>
<keyword evidence="8 13" id="KW-1133">Transmembrane helix</keyword>
<dbReference type="SUPFAM" id="SSF100895">
    <property type="entry name" value="Kazal-type serine protease inhibitors"/>
    <property type="match status" value="1"/>
</dbReference>
<protein>
    <recommendedName>
        <fullName evidence="17">Solute carrier organic anion transporter family member</fullName>
    </recommendedName>
</protein>
<dbReference type="SUPFAM" id="SSF57850">
    <property type="entry name" value="RING/U-box"/>
    <property type="match status" value="1"/>
</dbReference>
<dbReference type="PROSITE" id="PS50089">
    <property type="entry name" value="ZF_RING_2"/>
    <property type="match status" value="1"/>
</dbReference>
<dbReference type="SUPFAM" id="SSF103473">
    <property type="entry name" value="MFS general substrate transporter"/>
    <property type="match status" value="1"/>
</dbReference>
<dbReference type="InParanoid" id="C3ZHC6"/>
<name>C3ZHC6_BRAFL</name>
<dbReference type="STRING" id="7739.C3ZHC6"/>
<evidence type="ECO:0000256" key="6">
    <source>
        <dbReference type="ARBA" id="ARBA00022771"/>
    </source>
</evidence>
<evidence type="ECO:0000259" key="14">
    <source>
        <dbReference type="PROSITE" id="PS50089"/>
    </source>
</evidence>
<dbReference type="GO" id="GO:0005886">
    <property type="term" value="C:plasma membrane"/>
    <property type="evidence" value="ECO:0007669"/>
    <property type="project" value="UniProtKB-SubCell"/>
</dbReference>
<keyword evidence="5" id="KW-0479">Metal-binding</keyword>
<evidence type="ECO:0000259" key="15">
    <source>
        <dbReference type="PROSITE" id="PS51465"/>
    </source>
</evidence>
<reference evidence="16" key="1">
    <citation type="journal article" date="2008" name="Nature">
        <title>The amphioxus genome and the evolution of the chordate karyotype.</title>
        <authorList>
            <consortium name="US DOE Joint Genome Institute (JGI-PGF)"/>
            <person name="Putnam N.H."/>
            <person name="Butts T."/>
            <person name="Ferrier D.E.K."/>
            <person name="Furlong R.F."/>
            <person name="Hellsten U."/>
            <person name="Kawashima T."/>
            <person name="Robinson-Rechavi M."/>
            <person name="Shoguchi E."/>
            <person name="Terry A."/>
            <person name="Yu J.-K."/>
            <person name="Benito-Gutierrez E.L."/>
            <person name="Dubchak I."/>
            <person name="Garcia-Fernandez J."/>
            <person name="Gibson-Brown J.J."/>
            <person name="Grigoriev I.V."/>
            <person name="Horton A.C."/>
            <person name="de Jong P.J."/>
            <person name="Jurka J."/>
            <person name="Kapitonov V.V."/>
            <person name="Kohara Y."/>
            <person name="Kuroki Y."/>
            <person name="Lindquist E."/>
            <person name="Lucas S."/>
            <person name="Osoegawa K."/>
            <person name="Pennacchio L.A."/>
            <person name="Salamov A.A."/>
            <person name="Satou Y."/>
            <person name="Sauka-Spengler T."/>
            <person name="Schmutz J."/>
            <person name="Shin-I T."/>
            <person name="Toyoda A."/>
            <person name="Bronner-Fraser M."/>
            <person name="Fujiyama A."/>
            <person name="Holland L.Z."/>
            <person name="Holland P.W.H."/>
            <person name="Satoh N."/>
            <person name="Rokhsar D.S."/>
        </authorList>
    </citation>
    <scope>NUCLEOTIDE SEQUENCE [LARGE SCALE GENOMIC DNA]</scope>
    <source>
        <strain evidence="16">S238N-H82</strain>
        <tissue evidence="16">Testes</tissue>
    </source>
</reference>
<evidence type="ECO:0000256" key="9">
    <source>
        <dbReference type="ARBA" id="ARBA00023136"/>
    </source>
</evidence>
<dbReference type="InterPro" id="IPR036259">
    <property type="entry name" value="MFS_trans_sf"/>
</dbReference>
<dbReference type="PANTHER" id="PTHR11388">
    <property type="entry name" value="ORGANIC ANION TRANSPORTER"/>
    <property type="match status" value="1"/>
</dbReference>
<keyword evidence="10" id="KW-1015">Disulfide bond</keyword>
<evidence type="ECO:0000256" key="7">
    <source>
        <dbReference type="ARBA" id="ARBA00022833"/>
    </source>
</evidence>
<dbReference type="EMBL" id="GG666623">
    <property type="protein sequence ID" value="EEN47921.1"/>
    <property type="molecule type" value="Genomic_DNA"/>
</dbReference>
<evidence type="ECO:0000256" key="8">
    <source>
        <dbReference type="ARBA" id="ARBA00022989"/>
    </source>
</evidence>